<protein>
    <submittedName>
        <fullName evidence="2">Magnesium transport protein CorA transporter, magnesium binding, CORA</fullName>
    </submittedName>
</protein>
<reference evidence="2" key="1">
    <citation type="journal article" date="2021" name="Proc. Natl. Acad. Sci. U.S.A.">
        <title>A Catalog of Tens of Thousands of Viruses from Human Metagenomes Reveals Hidden Associations with Chronic Diseases.</title>
        <authorList>
            <person name="Tisza M.J."/>
            <person name="Buck C.B."/>
        </authorList>
    </citation>
    <scope>NUCLEOTIDE SEQUENCE</scope>
    <source>
        <strain evidence="2">CtFkM10</strain>
    </source>
</reference>
<evidence type="ECO:0000256" key="1">
    <source>
        <dbReference type="SAM" id="Coils"/>
    </source>
</evidence>
<proteinExistence type="predicted"/>
<feature type="coiled-coil region" evidence="1">
    <location>
        <begin position="17"/>
        <end position="124"/>
    </location>
</feature>
<keyword evidence="1" id="KW-0175">Coiled coil</keyword>
<organism evidence="2">
    <name type="scientific">Podoviridae sp. ctFkM10</name>
    <dbReference type="NCBI Taxonomy" id="2826548"/>
    <lineage>
        <taxon>Viruses</taxon>
        <taxon>Duplodnaviria</taxon>
        <taxon>Heunggongvirae</taxon>
        <taxon>Uroviricota</taxon>
        <taxon>Caudoviricetes</taxon>
    </lineage>
</organism>
<sequence length="209" mass="24077">MGLFEQFPYASFHELNLDWILKKIKELDEKVDSIEDRILKEANAYTDQQIAGLRREFAELEADFAAFKSDINAQFAAYTAKQDKAFADYQKLVNAQIDLLEQEIRDARAELKTMLRQANAYTDASIAMLLLQLPDIITKNIKYAKVYNLLTGKYVTIQAMFDFLCLFHAPGALTCTGVFERKNTCTEIQQYNKTCNEFITDARNFIVQH</sequence>
<dbReference type="EMBL" id="BK015145">
    <property type="protein sequence ID" value="DAD92816.1"/>
    <property type="molecule type" value="Genomic_DNA"/>
</dbReference>
<name>A0A8S5NF39_9CAUD</name>
<accession>A0A8S5NF39</accession>
<evidence type="ECO:0000313" key="2">
    <source>
        <dbReference type="EMBL" id="DAD92816.1"/>
    </source>
</evidence>